<dbReference type="Pfam" id="PF03965">
    <property type="entry name" value="Penicillinase_R"/>
    <property type="match status" value="1"/>
</dbReference>
<dbReference type="RefSeq" id="WP_210090836.1">
    <property type="nucleotide sequence ID" value="NZ_JAGGKG010000024.1"/>
</dbReference>
<dbReference type="Proteomes" id="UP001519272">
    <property type="component" value="Unassembled WGS sequence"/>
</dbReference>
<gene>
    <name evidence="6" type="ORF">J2Z32_003925</name>
</gene>
<dbReference type="InterPro" id="IPR036388">
    <property type="entry name" value="WH-like_DNA-bd_sf"/>
</dbReference>
<evidence type="ECO:0000256" key="3">
    <source>
        <dbReference type="ARBA" id="ARBA00023125"/>
    </source>
</evidence>
<evidence type="ECO:0000313" key="7">
    <source>
        <dbReference type="Proteomes" id="UP001519272"/>
    </source>
</evidence>
<dbReference type="InterPro" id="IPR036390">
    <property type="entry name" value="WH_DNA-bd_sf"/>
</dbReference>
<protein>
    <submittedName>
        <fullName evidence="6">BlaI family penicillinase repressor</fullName>
    </submittedName>
</protein>
<keyword evidence="7" id="KW-1185">Reference proteome</keyword>
<name>A0ABS4FXE8_9BACL</name>
<dbReference type="PIRSF" id="PIRSF019455">
    <property type="entry name" value="CopR_AtkY"/>
    <property type="match status" value="1"/>
</dbReference>
<evidence type="ECO:0000256" key="2">
    <source>
        <dbReference type="ARBA" id="ARBA00023015"/>
    </source>
</evidence>
<comment type="similarity">
    <text evidence="1">Belongs to the BlaI transcriptional regulatory family.</text>
</comment>
<feature type="coiled-coil region" evidence="5">
    <location>
        <begin position="98"/>
        <end position="125"/>
    </location>
</feature>
<evidence type="ECO:0000313" key="6">
    <source>
        <dbReference type="EMBL" id="MBP1907250.1"/>
    </source>
</evidence>
<keyword evidence="5" id="KW-0175">Coiled coil</keyword>
<dbReference type="Gene3D" id="1.10.10.10">
    <property type="entry name" value="Winged helix-like DNA-binding domain superfamily/Winged helix DNA-binding domain"/>
    <property type="match status" value="1"/>
</dbReference>
<sequence>MDMMPKISESEWEIMKIIWRENPITAEQIMGLLPKEYGWSDQTIRTFINRLLKKKVIGFEKTGRSYNYYPLLSEKECVWAESQSFIKRVFGGKSNRLVANFIEEVDLSQNEIEKLQKILQEKQKKMDQTN</sequence>
<dbReference type="EMBL" id="JAGGKG010000024">
    <property type="protein sequence ID" value="MBP1907250.1"/>
    <property type="molecule type" value="Genomic_DNA"/>
</dbReference>
<dbReference type="Gene3D" id="1.10.4040.10">
    <property type="entry name" value="Penicillinase repressor domain"/>
    <property type="match status" value="1"/>
</dbReference>
<keyword evidence="4" id="KW-0804">Transcription</keyword>
<keyword evidence="3" id="KW-0238">DNA-binding</keyword>
<dbReference type="SUPFAM" id="SSF46785">
    <property type="entry name" value="Winged helix' DNA-binding domain"/>
    <property type="match status" value="1"/>
</dbReference>
<evidence type="ECO:0000256" key="1">
    <source>
        <dbReference type="ARBA" id="ARBA00011046"/>
    </source>
</evidence>
<keyword evidence="2" id="KW-0805">Transcription regulation</keyword>
<comment type="caution">
    <text evidence="6">The sequence shown here is derived from an EMBL/GenBank/DDBJ whole genome shotgun (WGS) entry which is preliminary data.</text>
</comment>
<evidence type="ECO:0000256" key="5">
    <source>
        <dbReference type="SAM" id="Coils"/>
    </source>
</evidence>
<evidence type="ECO:0000256" key="4">
    <source>
        <dbReference type="ARBA" id="ARBA00023163"/>
    </source>
</evidence>
<accession>A0ABS4FXE8</accession>
<proteinExistence type="inferred from homology"/>
<dbReference type="InterPro" id="IPR005650">
    <property type="entry name" value="BlaI_family"/>
</dbReference>
<reference evidence="6 7" key="1">
    <citation type="submission" date="2021-03" db="EMBL/GenBank/DDBJ databases">
        <title>Genomic Encyclopedia of Type Strains, Phase IV (KMG-IV): sequencing the most valuable type-strain genomes for metagenomic binning, comparative biology and taxonomic classification.</title>
        <authorList>
            <person name="Goeker M."/>
        </authorList>
    </citation>
    <scope>NUCLEOTIDE SEQUENCE [LARGE SCALE GENOMIC DNA]</scope>
    <source>
        <strain evidence="6 7">DSM 14349</strain>
    </source>
</reference>
<organism evidence="6 7">
    <name type="scientific">Paenibacillus turicensis</name>
    <dbReference type="NCBI Taxonomy" id="160487"/>
    <lineage>
        <taxon>Bacteria</taxon>
        <taxon>Bacillati</taxon>
        <taxon>Bacillota</taxon>
        <taxon>Bacilli</taxon>
        <taxon>Bacillales</taxon>
        <taxon>Paenibacillaceae</taxon>
        <taxon>Paenibacillus</taxon>
    </lineage>
</organism>